<keyword evidence="2" id="KW-1185">Reference proteome</keyword>
<evidence type="ECO:0000313" key="1">
    <source>
        <dbReference type="EMBL" id="KAG6374382.1"/>
    </source>
</evidence>
<reference evidence="1" key="1">
    <citation type="submission" date="2021-03" db="EMBL/GenBank/DDBJ databases">
        <title>Evolutionary innovations through gain and loss of genes in the ectomycorrhizal Boletales.</title>
        <authorList>
            <person name="Wu G."/>
            <person name="Miyauchi S."/>
            <person name="Morin E."/>
            <person name="Yang Z.-L."/>
            <person name="Xu J."/>
            <person name="Martin F.M."/>
        </authorList>
    </citation>
    <scope>NUCLEOTIDE SEQUENCE</scope>
    <source>
        <strain evidence="1">BR01</strain>
    </source>
</reference>
<dbReference type="AlphaFoldDB" id="A0A8I2YM82"/>
<dbReference type="OrthoDB" id="10005898at2759"/>
<dbReference type="EMBL" id="JAGFBS010000018">
    <property type="protein sequence ID" value="KAG6374382.1"/>
    <property type="molecule type" value="Genomic_DNA"/>
</dbReference>
<evidence type="ECO:0000313" key="2">
    <source>
        <dbReference type="Proteomes" id="UP000683000"/>
    </source>
</evidence>
<sequence>MSCLAKGSALAHISDTTLGAFAFVTPSEVLNHLIRFLSTWSGTELRAAFSFRDLRS</sequence>
<accession>A0A8I2YM82</accession>
<protein>
    <submittedName>
        <fullName evidence="1">Uncharacterized protein</fullName>
    </submittedName>
</protein>
<name>A0A8I2YM82_9AGAM</name>
<comment type="caution">
    <text evidence="1">The sequence shown here is derived from an EMBL/GenBank/DDBJ whole genome shotgun (WGS) entry which is preliminary data.</text>
</comment>
<organism evidence="1 2">
    <name type="scientific">Boletus reticuloceps</name>
    <dbReference type="NCBI Taxonomy" id="495285"/>
    <lineage>
        <taxon>Eukaryota</taxon>
        <taxon>Fungi</taxon>
        <taxon>Dikarya</taxon>
        <taxon>Basidiomycota</taxon>
        <taxon>Agaricomycotina</taxon>
        <taxon>Agaricomycetes</taxon>
        <taxon>Agaricomycetidae</taxon>
        <taxon>Boletales</taxon>
        <taxon>Boletineae</taxon>
        <taxon>Boletaceae</taxon>
        <taxon>Boletoideae</taxon>
        <taxon>Boletus</taxon>
    </lineage>
</organism>
<gene>
    <name evidence="1" type="ORF">JVT61DRAFT_4418</name>
</gene>
<proteinExistence type="predicted"/>
<dbReference type="Proteomes" id="UP000683000">
    <property type="component" value="Unassembled WGS sequence"/>
</dbReference>